<feature type="non-terminal residue" evidence="1">
    <location>
        <position position="1"/>
    </location>
</feature>
<dbReference type="Proteomes" id="UP000335636">
    <property type="component" value="Unassembled WGS sequence"/>
</dbReference>
<sequence>GEFVDWDCWLGCGFCAENPLHGSRHLLSVCCLDGSVYIVRQLHLEVGAGLRAEPCPLKAGPPVCRCTFGQSLLWGRSVSPCEGTCAPEEGGLRAAAAAAWAPGAGHQAAAQLRSRTSAAPLSVAPGKR</sequence>
<protein>
    <submittedName>
        <fullName evidence="1">Uncharacterized protein</fullName>
    </submittedName>
</protein>
<gene>
    <name evidence="1" type="ORF">MONAX_5E006027</name>
</gene>
<reference evidence="1" key="1">
    <citation type="submission" date="2019-04" db="EMBL/GenBank/DDBJ databases">
        <authorList>
            <person name="Alioto T."/>
            <person name="Alioto T."/>
        </authorList>
    </citation>
    <scope>NUCLEOTIDE SEQUENCE [LARGE SCALE GENOMIC DNA]</scope>
</reference>
<dbReference type="EMBL" id="CABDUW010001957">
    <property type="protein sequence ID" value="VTJ84794.1"/>
    <property type="molecule type" value="Genomic_DNA"/>
</dbReference>
<keyword evidence="2" id="KW-1185">Reference proteome</keyword>
<name>A0A5E4CSM9_MARMO</name>
<evidence type="ECO:0000313" key="1">
    <source>
        <dbReference type="EMBL" id="VTJ84794.1"/>
    </source>
</evidence>
<organism evidence="1 2">
    <name type="scientific">Marmota monax</name>
    <name type="common">Woodchuck</name>
    <dbReference type="NCBI Taxonomy" id="9995"/>
    <lineage>
        <taxon>Eukaryota</taxon>
        <taxon>Metazoa</taxon>
        <taxon>Chordata</taxon>
        <taxon>Craniata</taxon>
        <taxon>Vertebrata</taxon>
        <taxon>Euteleostomi</taxon>
        <taxon>Mammalia</taxon>
        <taxon>Eutheria</taxon>
        <taxon>Euarchontoglires</taxon>
        <taxon>Glires</taxon>
        <taxon>Rodentia</taxon>
        <taxon>Sciuromorpha</taxon>
        <taxon>Sciuridae</taxon>
        <taxon>Xerinae</taxon>
        <taxon>Marmotini</taxon>
        <taxon>Marmota</taxon>
    </lineage>
</organism>
<dbReference type="AlphaFoldDB" id="A0A5E4CSM9"/>
<comment type="caution">
    <text evidence="1">The sequence shown here is derived from an EMBL/GenBank/DDBJ whole genome shotgun (WGS) entry which is preliminary data.</text>
</comment>
<evidence type="ECO:0000313" key="2">
    <source>
        <dbReference type="Proteomes" id="UP000335636"/>
    </source>
</evidence>
<proteinExistence type="predicted"/>
<accession>A0A5E4CSM9</accession>